<evidence type="ECO:0000256" key="3">
    <source>
        <dbReference type="ARBA" id="ARBA00022691"/>
    </source>
</evidence>
<gene>
    <name evidence="5" type="ORF">MNBD_PLANCTO03-716</name>
</gene>
<dbReference type="GO" id="GO:0003677">
    <property type="term" value="F:DNA binding"/>
    <property type="evidence" value="ECO:0007669"/>
    <property type="project" value="InterPro"/>
</dbReference>
<proteinExistence type="predicted"/>
<evidence type="ECO:0000259" key="4">
    <source>
        <dbReference type="Pfam" id="PF02384"/>
    </source>
</evidence>
<organism evidence="5">
    <name type="scientific">hydrothermal vent metagenome</name>
    <dbReference type="NCBI Taxonomy" id="652676"/>
    <lineage>
        <taxon>unclassified sequences</taxon>
        <taxon>metagenomes</taxon>
        <taxon>ecological metagenomes</taxon>
    </lineage>
</organism>
<sequence>MGWLCEQPIPWHSIDAHWLGRAYQHALDEAAVEYKNSTPKSRRTRGVFYTPLALVTHLLDQTLDRTFLDHRTAPVILDPACGCGVFLVEALRRLRSLRPDIPRAALLQAIHGIDIDPLATHLCRLALWLELSNAPESHDSAHTLEPLFDLLEANIVTADTLLDPPGMETVDLLLGNPPFLNQVASSTARSRADTARLRERFGDSLRPYTDPAALFLQLGIESLRPGGRLGMVLPVSLLAARDAVAVRERVAEITSICSLWLDTEGIFDASVRTVAVTFERKTQTSPLRRFVGSGMAPKPEHAAAPLDSTSWGPLAAPLVGVPEMHFRTTQTLGDHCEITADFRDEYYAIARAISEAENSNTQPTRRVATVGLIDPACLAWGERPVKIARQTWHHPCVTHHADDPVLREVLIRQARPKLLIATQSKVLEAAVDHRGEYLALTPIIMLYPKEDPPETNADALWRYGALLSSPVLSAWAAARSFGTARSLHAIKPSAALLREAPLPLDHTAWRASATHYRAACTSHSAKDRNAALLLAAKDSCTAYQVEPAAATRLIAWWQSRLPTPRPQSAPAPK</sequence>
<evidence type="ECO:0000313" key="5">
    <source>
        <dbReference type="EMBL" id="VAX41072.1"/>
    </source>
</evidence>
<dbReference type="InterPro" id="IPR029063">
    <property type="entry name" value="SAM-dependent_MTases_sf"/>
</dbReference>
<reference evidence="5" key="1">
    <citation type="submission" date="2018-06" db="EMBL/GenBank/DDBJ databases">
        <authorList>
            <person name="Zhirakovskaya E."/>
        </authorList>
    </citation>
    <scope>NUCLEOTIDE SEQUENCE</scope>
</reference>
<feature type="domain" description="DNA methylase adenine-specific" evidence="4">
    <location>
        <begin position="17"/>
        <end position="275"/>
    </location>
</feature>
<name>A0A3B1DK37_9ZZZZ</name>
<protein>
    <recommendedName>
        <fullName evidence="4">DNA methylase adenine-specific domain-containing protein</fullName>
    </recommendedName>
</protein>
<dbReference type="Pfam" id="PF02384">
    <property type="entry name" value="N6_Mtase"/>
    <property type="match status" value="1"/>
</dbReference>
<dbReference type="PRINTS" id="PR00507">
    <property type="entry name" value="N12N6MTFRASE"/>
</dbReference>
<evidence type="ECO:0000256" key="1">
    <source>
        <dbReference type="ARBA" id="ARBA00022603"/>
    </source>
</evidence>
<dbReference type="PANTHER" id="PTHR33841">
    <property type="entry name" value="DNA METHYLTRANSFERASE YEEA-RELATED"/>
    <property type="match status" value="1"/>
</dbReference>
<dbReference type="GO" id="GO:0032259">
    <property type="term" value="P:methylation"/>
    <property type="evidence" value="ECO:0007669"/>
    <property type="project" value="UniProtKB-KW"/>
</dbReference>
<dbReference type="Gene3D" id="3.40.50.150">
    <property type="entry name" value="Vaccinia Virus protein VP39"/>
    <property type="match status" value="1"/>
</dbReference>
<keyword evidence="2" id="KW-0808">Transferase</keyword>
<accession>A0A3B1DK37</accession>
<dbReference type="InterPro" id="IPR003356">
    <property type="entry name" value="DNA_methylase_A-5"/>
</dbReference>
<dbReference type="EMBL" id="UOGK01000486">
    <property type="protein sequence ID" value="VAX41072.1"/>
    <property type="molecule type" value="Genomic_DNA"/>
</dbReference>
<keyword evidence="3" id="KW-0949">S-adenosyl-L-methionine</keyword>
<dbReference type="GO" id="GO:0008170">
    <property type="term" value="F:N-methyltransferase activity"/>
    <property type="evidence" value="ECO:0007669"/>
    <property type="project" value="InterPro"/>
</dbReference>
<evidence type="ECO:0000256" key="2">
    <source>
        <dbReference type="ARBA" id="ARBA00022679"/>
    </source>
</evidence>
<dbReference type="AlphaFoldDB" id="A0A3B1DK37"/>
<dbReference type="SUPFAM" id="SSF53335">
    <property type="entry name" value="S-adenosyl-L-methionine-dependent methyltransferases"/>
    <property type="match status" value="1"/>
</dbReference>
<dbReference type="PANTHER" id="PTHR33841:SF5">
    <property type="entry name" value="DNA METHYLASE (MODIFICATION METHYLASE) (METHYLTRANSFERASE)-RELATED"/>
    <property type="match status" value="1"/>
</dbReference>
<dbReference type="InterPro" id="IPR050953">
    <property type="entry name" value="N4_N6_ade-DNA_methylase"/>
</dbReference>
<keyword evidence="1" id="KW-0489">Methyltransferase</keyword>